<protein>
    <submittedName>
        <fullName evidence="1">Uncharacterized protein</fullName>
    </submittedName>
</protein>
<sequence>MRTPKKQIHFEVCGVPWCCLRLNLGKMTNKSTRIEYVEQKEAIK</sequence>
<reference evidence="1" key="2">
    <citation type="journal article" date="2015" name="Data Brief">
        <title>Shoot transcriptome of the giant reed, Arundo donax.</title>
        <authorList>
            <person name="Barrero R.A."/>
            <person name="Guerrero F.D."/>
            <person name="Moolhuijzen P."/>
            <person name="Goolsby J.A."/>
            <person name="Tidwell J."/>
            <person name="Bellgard S.E."/>
            <person name="Bellgard M.I."/>
        </authorList>
    </citation>
    <scope>NUCLEOTIDE SEQUENCE</scope>
    <source>
        <tissue evidence="1">Shoot tissue taken approximately 20 cm above the soil surface</tissue>
    </source>
</reference>
<proteinExistence type="predicted"/>
<dbReference type="AlphaFoldDB" id="A0A0A9EAS5"/>
<evidence type="ECO:0000313" key="1">
    <source>
        <dbReference type="EMBL" id="JAD96108.1"/>
    </source>
</evidence>
<organism evidence="1">
    <name type="scientific">Arundo donax</name>
    <name type="common">Giant reed</name>
    <name type="synonym">Donax arundinaceus</name>
    <dbReference type="NCBI Taxonomy" id="35708"/>
    <lineage>
        <taxon>Eukaryota</taxon>
        <taxon>Viridiplantae</taxon>
        <taxon>Streptophyta</taxon>
        <taxon>Embryophyta</taxon>
        <taxon>Tracheophyta</taxon>
        <taxon>Spermatophyta</taxon>
        <taxon>Magnoliopsida</taxon>
        <taxon>Liliopsida</taxon>
        <taxon>Poales</taxon>
        <taxon>Poaceae</taxon>
        <taxon>PACMAD clade</taxon>
        <taxon>Arundinoideae</taxon>
        <taxon>Arundineae</taxon>
        <taxon>Arundo</taxon>
    </lineage>
</organism>
<dbReference type="EMBL" id="GBRH01201787">
    <property type="protein sequence ID" value="JAD96108.1"/>
    <property type="molecule type" value="Transcribed_RNA"/>
</dbReference>
<accession>A0A0A9EAS5</accession>
<name>A0A0A9EAS5_ARUDO</name>
<reference evidence="1" key="1">
    <citation type="submission" date="2014-09" db="EMBL/GenBank/DDBJ databases">
        <authorList>
            <person name="Magalhaes I.L.F."/>
            <person name="Oliveira U."/>
            <person name="Santos F.R."/>
            <person name="Vidigal T.H.D.A."/>
            <person name="Brescovit A.D."/>
            <person name="Santos A.J."/>
        </authorList>
    </citation>
    <scope>NUCLEOTIDE SEQUENCE</scope>
    <source>
        <tissue evidence="1">Shoot tissue taken approximately 20 cm above the soil surface</tissue>
    </source>
</reference>